<evidence type="ECO:0000256" key="6">
    <source>
        <dbReference type="PROSITE-ProRule" id="PRU00285"/>
    </source>
</evidence>
<dbReference type="Proteomes" id="UP001201812">
    <property type="component" value="Unassembled WGS sequence"/>
</dbReference>
<dbReference type="PROSITE" id="PS01031">
    <property type="entry name" value="SHSP"/>
    <property type="match status" value="1"/>
</dbReference>
<evidence type="ECO:0000256" key="7">
    <source>
        <dbReference type="RuleBase" id="RU003616"/>
    </source>
</evidence>
<evidence type="ECO:0000256" key="1">
    <source>
        <dbReference type="ARBA" id="ARBA00004127"/>
    </source>
</evidence>
<feature type="transmembrane region" description="Helical" evidence="9">
    <location>
        <begin position="328"/>
        <end position="348"/>
    </location>
</feature>
<dbReference type="InterPro" id="IPR051068">
    <property type="entry name" value="MFS_Domain-Containing_Protein"/>
</dbReference>
<dbReference type="GO" id="GO:0022857">
    <property type="term" value="F:transmembrane transporter activity"/>
    <property type="evidence" value="ECO:0007669"/>
    <property type="project" value="InterPro"/>
</dbReference>
<keyword evidence="3 9" id="KW-0812">Transmembrane</keyword>
<name>A0AAD4MU14_9BILA</name>
<sequence length="692" mass="78320">MVVFSSKYATFQQSQYAKKSFDNRLSRKFSILSRTATCSYDERRVILSDYDDEDSGIQSLYAKPTSASPFKSITHKTIKLIGTAEKTDWRSIFVASFLAFCGIFQSSLFHAGMWPFLQTIDNTATESFYGYIIASKSVGEIIASPILGHLSSRLLKNRYLLYTALCLMFAGNVLYFSLELFEPGSRKFLMLFARFTIGLGTSSTSLLQTYVVAASLPEDRSRAISVLVCGMALGSAIGPTLQILFTPFGYPGWNLFIWKVNMYTAPAYMACLFSVIGAISIRLFFREHYANMIQERKHYRQLKNPAIVIPKYDTLATFLCYVTRFTKLFVTCAMEAIGASYVGLMFAWTNTKVIQFMAGIEMFASLLALLIYTSYILFRLDTILNYRLNCVACLMTFFLFYLTTYPFPFLAGHITMYNGSDVFNATSQLGCNTAKFSWCDSMKPISSTQFFVGFVILIAGPFASLTVALNTLFSKILGPRKQGTQQGFYNASGEIARMIGPIIITSLYTSIGPKMVWNLELAVIFSTIMLWAMFYRRMVPLKVQSEITCNILHQQLTTNNGEDGPYIKTNFSEESFMNSACNFTYKVDVQGYHKEELSVDVMGDDIKVKAEHKANTEEETVERSFSRTVRVPKGIHKDRIECRIDDKGHFLVIQGWKTPADQLEKRNLPIADTKPEKKKKENSETNLYQYQG</sequence>
<dbReference type="CDD" id="cd17326">
    <property type="entry name" value="MFS_MFSD8"/>
    <property type="match status" value="1"/>
</dbReference>
<proteinExistence type="inferred from homology"/>
<feature type="transmembrane region" description="Helical" evidence="9">
    <location>
        <begin position="224"/>
        <end position="245"/>
    </location>
</feature>
<feature type="transmembrane region" description="Helical" evidence="9">
    <location>
        <begin position="159"/>
        <end position="178"/>
    </location>
</feature>
<dbReference type="CDD" id="cd06526">
    <property type="entry name" value="metazoan_ACD"/>
    <property type="match status" value="1"/>
</dbReference>
<comment type="subcellular location">
    <subcellularLocation>
        <location evidence="1">Endomembrane system</location>
        <topology evidence="1">Multi-pass membrane protein</topology>
    </subcellularLocation>
</comment>
<feature type="transmembrane region" description="Helical" evidence="9">
    <location>
        <begin position="128"/>
        <end position="147"/>
    </location>
</feature>
<feature type="domain" description="SHSP" evidence="10">
    <location>
        <begin position="565"/>
        <end position="671"/>
    </location>
</feature>
<keyword evidence="5 9" id="KW-0472">Membrane</keyword>
<dbReference type="Gene3D" id="2.60.40.790">
    <property type="match status" value="1"/>
</dbReference>
<feature type="transmembrane region" description="Helical" evidence="9">
    <location>
        <begin position="450"/>
        <end position="473"/>
    </location>
</feature>
<evidence type="ECO:0000256" key="4">
    <source>
        <dbReference type="ARBA" id="ARBA00022989"/>
    </source>
</evidence>
<comment type="similarity">
    <text evidence="6 7">Belongs to the small heat shock protein (HSP20) family.</text>
</comment>
<comment type="caution">
    <text evidence="12">The sequence shown here is derived from an EMBL/GenBank/DDBJ whole genome shotgun (WGS) entry which is preliminary data.</text>
</comment>
<feature type="domain" description="Major facilitator superfamily (MFS) profile" evidence="11">
    <location>
        <begin position="91"/>
        <end position="544"/>
    </location>
</feature>
<dbReference type="InterPro" id="IPR020846">
    <property type="entry name" value="MFS_dom"/>
</dbReference>
<dbReference type="InterPro" id="IPR002068">
    <property type="entry name" value="A-crystallin/Hsp20_dom"/>
</dbReference>
<dbReference type="InterPro" id="IPR008978">
    <property type="entry name" value="HSP20-like_chaperone"/>
</dbReference>
<evidence type="ECO:0000259" key="11">
    <source>
        <dbReference type="PROSITE" id="PS50850"/>
    </source>
</evidence>
<dbReference type="Pfam" id="PF07690">
    <property type="entry name" value="MFS_1"/>
    <property type="match status" value="1"/>
</dbReference>
<keyword evidence="13" id="KW-1185">Reference proteome</keyword>
<feature type="transmembrane region" description="Helical" evidence="9">
    <location>
        <begin position="265"/>
        <end position="285"/>
    </location>
</feature>
<keyword evidence="2" id="KW-0813">Transport</keyword>
<feature type="transmembrane region" description="Helical" evidence="9">
    <location>
        <begin position="390"/>
        <end position="411"/>
    </location>
</feature>
<accession>A0AAD4MU14</accession>
<evidence type="ECO:0000256" key="8">
    <source>
        <dbReference type="SAM" id="MobiDB-lite"/>
    </source>
</evidence>
<feature type="region of interest" description="Disordered" evidence="8">
    <location>
        <begin position="664"/>
        <end position="692"/>
    </location>
</feature>
<keyword evidence="4 9" id="KW-1133">Transmembrane helix</keyword>
<feature type="transmembrane region" description="Helical" evidence="9">
    <location>
        <begin position="517"/>
        <end position="535"/>
    </location>
</feature>
<dbReference type="Gene3D" id="1.20.1250.20">
    <property type="entry name" value="MFS general substrate transporter like domains"/>
    <property type="match status" value="1"/>
</dbReference>
<dbReference type="InterPro" id="IPR036259">
    <property type="entry name" value="MFS_trans_sf"/>
</dbReference>
<feature type="transmembrane region" description="Helical" evidence="9">
    <location>
        <begin position="92"/>
        <end position="116"/>
    </location>
</feature>
<evidence type="ECO:0000256" key="2">
    <source>
        <dbReference type="ARBA" id="ARBA00022448"/>
    </source>
</evidence>
<feature type="transmembrane region" description="Helical" evidence="9">
    <location>
        <begin position="190"/>
        <end position="212"/>
    </location>
</feature>
<dbReference type="GO" id="GO:0005765">
    <property type="term" value="C:lysosomal membrane"/>
    <property type="evidence" value="ECO:0007669"/>
    <property type="project" value="TreeGrafter"/>
</dbReference>
<dbReference type="PROSITE" id="PS50850">
    <property type="entry name" value="MFS"/>
    <property type="match status" value="1"/>
</dbReference>
<reference evidence="12" key="1">
    <citation type="submission" date="2022-01" db="EMBL/GenBank/DDBJ databases">
        <title>Genome Sequence Resource for Two Populations of Ditylenchus destructor, the Migratory Endoparasitic Phytonematode.</title>
        <authorList>
            <person name="Zhang H."/>
            <person name="Lin R."/>
            <person name="Xie B."/>
        </authorList>
    </citation>
    <scope>NUCLEOTIDE SEQUENCE</scope>
    <source>
        <strain evidence="12">BazhouSP</strain>
    </source>
</reference>
<organism evidence="12 13">
    <name type="scientific">Ditylenchus destructor</name>
    <dbReference type="NCBI Taxonomy" id="166010"/>
    <lineage>
        <taxon>Eukaryota</taxon>
        <taxon>Metazoa</taxon>
        <taxon>Ecdysozoa</taxon>
        <taxon>Nematoda</taxon>
        <taxon>Chromadorea</taxon>
        <taxon>Rhabditida</taxon>
        <taxon>Tylenchina</taxon>
        <taxon>Tylenchomorpha</taxon>
        <taxon>Sphaerularioidea</taxon>
        <taxon>Anguinidae</taxon>
        <taxon>Anguininae</taxon>
        <taxon>Ditylenchus</taxon>
    </lineage>
</organism>
<dbReference type="PANTHER" id="PTHR23510:SF3">
    <property type="entry name" value="MAJOR FACILITATOR SUPERFAMILY DOMAIN-CONTAINING PROTEIN 8"/>
    <property type="match status" value="1"/>
</dbReference>
<dbReference type="AlphaFoldDB" id="A0AAD4MU14"/>
<dbReference type="GO" id="GO:0012505">
    <property type="term" value="C:endomembrane system"/>
    <property type="evidence" value="ECO:0007669"/>
    <property type="project" value="UniProtKB-SubCell"/>
</dbReference>
<evidence type="ECO:0000259" key="10">
    <source>
        <dbReference type="PROSITE" id="PS01031"/>
    </source>
</evidence>
<evidence type="ECO:0000313" key="12">
    <source>
        <dbReference type="EMBL" id="KAI1703694.1"/>
    </source>
</evidence>
<evidence type="ECO:0000256" key="5">
    <source>
        <dbReference type="ARBA" id="ARBA00023136"/>
    </source>
</evidence>
<dbReference type="EMBL" id="JAKKPZ010000078">
    <property type="protein sequence ID" value="KAI1703694.1"/>
    <property type="molecule type" value="Genomic_DNA"/>
</dbReference>
<feature type="transmembrane region" description="Helical" evidence="9">
    <location>
        <begin position="354"/>
        <end position="378"/>
    </location>
</feature>
<dbReference type="Pfam" id="PF00011">
    <property type="entry name" value="HSP20"/>
    <property type="match status" value="1"/>
</dbReference>
<evidence type="ECO:0000256" key="3">
    <source>
        <dbReference type="ARBA" id="ARBA00022692"/>
    </source>
</evidence>
<dbReference type="PANTHER" id="PTHR23510">
    <property type="entry name" value="INNER MEMBRANE TRANSPORT PROTEIN YAJR"/>
    <property type="match status" value="1"/>
</dbReference>
<feature type="compositionally biased region" description="Basic and acidic residues" evidence="8">
    <location>
        <begin position="664"/>
        <end position="683"/>
    </location>
</feature>
<evidence type="ECO:0000313" key="13">
    <source>
        <dbReference type="Proteomes" id="UP001201812"/>
    </source>
</evidence>
<dbReference type="SUPFAM" id="SSF103473">
    <property type="entry name" value="MFS general substrate transporter"/>
    <property type="match status" value="1"/>
</dbReference>
<dbReference type="SUPFAM" id="SSF49764">
    <property type="entry name" value="HSP20-like chaperones"/>
    <property type="match status" value="1"/>
</dbReference>
<dbReference type="InterPro" id="IPR011701">
    <property type="entry name" value="MFS"/>
</dbReference>
<protein>
    <submittedName>
        <fullName evidence="12">Major facilitator superfamily domain-containing protein</fullName>
    </submittedName>
</protein>
<evidence type="ECO:0000256" key="9">
    <source>
        <dbReference type="SAM" id="Phobius"/>
    </source>
</evidence>
<gene>
    <name evidence="12" type="ORF">DdX_14747</name>
</gene>